<dbReference type="AlphaFoldDB" id="G0QZU3"/>
<reference evidence="12 13" key="1">
    <citation type="submission" date="2011-07" db="EMBL/GenBank/DDBJ databases">
        <authorList>
            <person name="Coyne R."/>
            <person name="Brami D."/>
            <person name="Johnson J."/>
            <person name="Hostetler J."/>
            <person name="Hannick L."/>
            <person name="Clark T."/>
            <person name="Cassidy-Hanley D."/>
            <person name="Inman J."/>
        </authorList>
    </citation>
    <scope>NUCLEOTIDE SEQUENCE [LARGE SCALE GENOMIC DNA]</scope>
    <source>
        <strain evidence="12 13">G5</strain>
    </source>
</reference>
<feature type="transmembrane region" description="Helical" evidence="10">
    <location>
        <begin position="71"/>
        <end position="94"/>
    </location>
</feature>
<evidence type="ECO:0000256" key="2">
    <source>
        <dbReference type="ARBA" id="ARBA00004141"/>
    </source>
</evidence>
<keyword evidence="7 10" id="KW-0720">Serine protease</keyword>
<dbReference type="FunCoup" id="G0QZU3">
    <property type="interactions" value="1"/>
</dbReference>
<dbReference type="EC" id="3.4.21.105" evidence="10"/>
<evidence type="ECO:0000256" key="5">
    <source>
        <dbReference type="ARBA" id="ARBA00022692"/>
    </source>
</evidence>
<evidence type="ECO:0000256" key="6">
    <source>
        <dbReference type="ARBA" id="ARBA00022801"/>
    </source>
</evidence>
<keyword evidence="13" id="KW-1185">Reference proteome</keyword>
<evidence type="ECO:0000256" key="9">
    <source>
        <dbReference type="ARBA" id="ARBA00023136"/>
    </source>
</evidence>
<dbReference type="InterPro" id="IPR035952">
    <property type="entry name" value="Rhomboid-like_sf"/>
</dbReference>
<feature type="transmembrane region" description="Helical" evidence="10">
    <location>
        <begin position="283"/>
        <end position="303"/>
    </location>
</feature>
<dbReference type="OMA" id="HANWWHL"/>
<evidence type="ECO:0000256" key="10">
    <source>
        <dbReference type="RuleBase" id="RU362115"/>
    </source>
</evidence>
<evidence type="ECO:0000313" key="13">
    <source>
        <dbReference type="Proteomes" id="UP000008983"/>
    </source>
</evidence>
<dbReference type="PANTHER" id="PTHR22936">
    <property type="entry name" value="RHOMBOID-RELATED"/>
    <property type="match status" value="1"/>
</dbReference>
<sequence>MANVHRIGDYQNNGQGGNYYQMGNQESQLNMGRLQQMRVPFITSGNRYQGDPRKETFPQMLKLNLCPSLKLFSFTIFIILLNVLIFVSMCTQGINKQGQLLEIRIDVLDEFGANNAQKIQQKYQLWRLFTAMFLHLNFIHILFNSVSAFILVSVMEYTYGTLYVIIIYILSGIGGNLFTDMFSSVIIISAGASTSLMGMLALFVSYMVLNWKSLEFTGQLRCMFVCITTIIIIWVFLLSSGFSTKSGVDNFGHLGGFITGLLAGICIPKPFQQTDYEMKAKFISGGLLAFFLGLMLILFYTVVKL</sequence>
<protein>
    <recommendedName>
        <fullName evidence="10">Rhomboid-like protease</fullName>
        <ecNumber evidence="10">3.4.21.105</ecNumber>
    </recommendedName>
</protein>
<proteinExistence type="inferred from homology"/>
<organism evidence="12 13">
    <name type="scientific">Ichthyophthirius multifiliis</name>
    <name type="common">White spot disease agent</name>
    <name type="synonym">Ich</name>
    <dbReference type="NCBI Taxonomy" id="5932"/>
    <lineage>
        <taxon>Eukaryota</taxon>
        <taxon>Sar</taxon>
        <taxon>Alveolata</taxon>
        <taxon>Ciliophora</taxon>
        <taxon>Intramacronucleata</taxon>
        <taxon>Oligohymenophorea</taxon>
        <taxon>Hymenostomatida</taxon>
        <taxon>Ophryoglenina</taxon>
        <taxon>Ichthyophthirius</taxon>
    </lineage>
</organism>
<comment type="similarity">
    <text evidence="3 10">Belongs to the peptidase S54 family.</text>
</comment>
<dbReference type="OrthoDB" id="418595at2759"/>
<dbReference type="GO" id="GO:0006508">
    <property type="term" value="P:proteolysis"/>
    <property type="evidence" value="ECO:0007669"/>
    <property type="project" value="UniProtKB-KW"/>
</dbReference>
<evidence type="ECO:0000256" key="4">
    <source>
        <dbReference type="ARBA" id="ARBA00022670"/>
    </source>
</evidence>
<feature type="domain" description="Peptidase S54 rhomboid" evidence="11">
    <location>
        <begin position="124"/>
        <end position="267"/>
    </location>
</feature>
<evidence type="ECO:0000313" key="12">
    <source>
        <dbReference type="EMBL" id="EGR29263.1"/>
    </source>
</evidence>
<feature type="transmembrane region" description="Helical" evidence="10">
    <location>
        <begin position="251"/>
        <end position="271"/>
    </location>
</feature>
<feature type="transmembrane region" description="Helical" evidence="10">
    <location>
        <begin position="185"/>
        <end position="206"/>
    </location>
</feature>
<dbReference type="Gene3D" id="1.20.1540.10">
    <property type="entry name" value="Rhomboid-like"/>
    <property type="match status" value="1"/>
</dbReference>
<dbReference type="Proteomes" id="UP000008983">
    <property type="component" value="Unassembled WGS sequence"/>
</dbReference>
<dbReference type="Pfam" id="PF01694">
    <property type="entry name" value="Rhomboid"/>
    <property type="match status" value="1"/>
</dbReference>
<comment type="function">
    <text evidence="10">Serine protease involved in intramembrane proteolysis.</text>
</comment>
<gene>
    <name evidence="12" type="ORF">IMG5_159910</name>
</gene>
<keyword evidence="8 10" id="KW-1133">Transmembrane helix</keyword>
<feature type="transmembrane region" description="Helical" evidence="10">
    <location>
        <begin position="157"/>
        <end position="178"/>
    </location>
</feature>
<dbReference type="EMBL" id="GL984169">
    <property type="protein sequence ID" value="EGR29263.1"/>
    <property type="molecule type" value="Genomic_DNA"/>
</dbReference>
<evidence type="ECO:0000259" key="11">
    <source>
        <dbReference type="Pfam" id="PF01694"/>
    </source>
</evidence>
<feature type="transmembrane region" description="Helical" evidence="10">
    <location>
        <begin position="218"/>
        <end position="239"/>
    </location>
</feature>
<comment type="subcellular location">
    <subcellularLocation>
        <location evidence="2 10">Membrane</location>
        <topology evidence="2 10">Multi-pass membrane protein</topology>
    </subcellularLocation>
</comment>
<evidence type="ECO:0000256" key="7">
    <source>
        <dbReference type="ARBA" id="ARBA00022825"/>
    </source>
</evidence>
<name>G0QZU3_ICHMU</name>
<accession>G0QZU3</accession>
<dbReference type="InterPro" id="IPR022764">
    <property type="entry name" value="Peptidase_S54_rhomboid_dom"/>
</dbReference>
<keyword evidence="9 10" id="KW-0472">Membrane</keyword>
<keyword evidence="6 10" id="KW-0378">Hydrolase</keyword>
<comment type="catalytic activity">
    <reaction evidence="1 10">
        <text>Cleaves type-1 transmembrane domains using a catalytic dyad composed of serine and histidine that are contributed by different transmembrane domains.</text>
        <dbReference type="EC" id="3.4.21.105"/>
    </reaction>
</comment>
<dbReference type="RefSeq" id="XP_004030499.1">
    <property type="nucleotide sequence ID" value="XM_004030451.1"/>
</dbReference>
<dbReference type="SUPFAM" id="SSF144091">
    <property type="entry name" value="Rhomboid-like"/>
    <property type="match status" value="1"/>
</dbReference>
<dbReference type="InterPro" id="IPR002610">
    <property type="entry name" value="Peptidase_S54_rhomboid-like"/>
</dbReference>
<keyword evidence="5 10" id="KW-0812">Transmembrane</keyword>
<evidence type="ECO:0000256" key="1">
    <source>
        <dbReference type="ARBA" id="ARBA00000156"/>
    </source>
</evidence>
<keyword evidence="4 10" id="KW-0645">Protease</keyword>
<dbReference type="eggNOG" id="KOG2289">
    <property type="taxonomic scope" value="Eukaryota"/>
</dbReference>
<dbReference type="STRING" id="857967.G0QZU3"/>
<feature type="transmembrane region" description="Helical" evidence="10">
    <location>
        <begin position="128"/>
        <end position="151"/>
    </location>
</feature>
<dbReference type="GO" id="GO:0016020">
    <property type="term" value="C:membrane"/>
    <property type="evidence" value="ECO:0007669"/>
    <property type="project" value="UniProtKB-SubCell"/>
</dbReference>
<dbReference type="InParanoid" id="G0QZU3"/>
<evidence type="ECO:0000256" key="3">
    <source>
        <dbReference type="ARBA" id="ARBA00009045"/>
    </source>
</evidence>
<dbReference type="GeneID" id="14905362"/>
<evidence type="ECO:0000256" key="8">
    <source>
        <dbReference type="ARBA" id="ARBA00022989"/>
    </source>
</evidence>
<dbReference type="GO" id="GO:0004252">
    <property type="term" value="F:serine-type endopeptidase activity"/>
    <property type="evidence" value="ECO:0007669"/>
    <property type="project" value="InterPro"/>
</dbReference>
<dbReference type="PANTHER" id="PTHR22936:SF69">
    <property type="entry name" value="RHOMBOID-LIKE PROTEIN"/>
    <property type="match status" value="1"/>
</dbReference>